<dbReference type="OrthoDB" id="3270770at2759"/>
<proteinExistence type="predicted"/>
<keyword evidence="2" id="KW-1133">Transmembrane helix</keyword>
<dbReference type="Proteomes" id="UP000559027">
    <property type="component" value="Unassembled WGS sequence"/>
</dbReference>
<sequence>MTNLAQSKEDKNNSHVVENNEASASRAPTDAQRELEWKSSLRNLEHVMDTYKSRSGESGVSERDVEQVAEAMEQVAASHADPVVKTHWRERAKAFRAARADERDGILEEIGKGFLMLLTTPFFLVGAVLQAAGGILNGVGSILGGLGRLTRKLTYTGSSKNRATEESTRPSARE</sequence>
<keyword evidence="4" id="KW-1185">Reference proteome</keyword>
<feature type="region of interest" description="Disordered" evidence="1">
    <location>
        <begin position="1"/>
        <end position="36"/>
    </location>
</feature>
<evidence type="ECO:0000313" key="3">
    <source>
        <dbReference type="EMBL" id="KAF5351882.1"/>
    </source>
</evidence>
<protein>
    <submittedName>
        <fullName evidence="3">Uncharacterized protein</fullName>
    </submittedName>
</protein>
<keyword evidence="2" id="KW-0812">Transmembrane</keyword>
<keyword evidence="2" id="KW-0472">Membrane</keyword>
<feature type="transmembrane region" description="Helical" evidence="2">
    <location>
        <begin position="122"/>
        <end position="146"/>
    </location>
</feature>
<feature type="compositionally biased region" description="Polar residues" evidence="1">
    <location>
        <begin position="14"/>
        <end position="23"/>
    </location>
</feature>
<dbReference type="AlphaFoldDB" id="A0A8H5FX17"/>
<accession>A0A8H5FX17</accession>
<evidence type="ECO:0000256" key="1">
    <source>
        <dbReference type="SAM" id="MobiDB-lite"/>
    </source>
</evidence>
<organism evidence="3 4">
    <name type="scientific">Leucocoprinus leucothites</name>
    <dbReference type="NCBI Taxonomy" id="201217"/>
    <lineage>
        <taxon>Eukaryota</taxon>
        <taxon>Fungi</taxon>
        <taxon>Dikarya</taxon>
        <taxon>Basidiomycota</taxon>
        <taxon>Agaricomycotina</taxon>
        <taxon>Agaricomycetes</taxon>
        <taxon>Agaricomycetidae</taxon>
        <taxon>Agaricales</taxon>
        <taxon>Agaricineae</taxon>
        <taxon>Agaricaceae</taxon>
        <taxon>Leucocoprinus</taxon>
    </lineage>
</organism>
<gene>
    <name evidence="3" type="ORF">D9756_007685</name>
</gene>
<reference evidence="3 4" key="1">
    <citation type="journal article" date="2020" name="ISME J.">
        <title>Uncovering the hidden diversity of litter-decomposition mechanisms in mushroom-forming fungi.</title>
        <authorList>
            <person name="Floudas D."/>
            <person name="Bentzer J."/>
            <person name="Ahren D."/>
            <person name="Johansson T."/>
            <person name="Persson P."/>
            <person name="Tunlid A."/>
        </authorList>
    </citation>
    <scope>NUCLEOTIDE SEQUENCE [LARGE SCALE GENOMIC DNA]</scope>
    <source>
        <strain evidence="3 4">CBS 146.42</strain>
    </source>
</reference>
<evidence type="ECO:0000313" key="4">
    <source>
        <dbReference type="Proteomes" id="UP000559027"/>
    </source>
</evidence>
<dbReference type="EMBL" id="JAACJO010000012">
    <property type="protein sequence ID" value="KAF5351882.1"/>
    <property type="molecule type" value="Genomic_DNA"/>
</dbReference>
<name>A0A8H5FX17_9AGAR</name>
<comment type="caution">
    <text evidence="3">The sequence shown here is derived from an EMBL/GenBank/DDBJ whole genome shotgun (WGS) entry which is preliminary data.</text>
</comment>
<evidence type="ECO:0000256" key="2">
    <source>
        <dbReference type="SAM" id="Phobius"/>
    </source>
</evidence>